<evidence type="ECO:0000256" key="1">
    <source>
        <dbReference type="SAM" id="Phobius"/>
    </source>
</evidence>
<keyword evidence="1" id="KW-0472">Membrane</keyword>
<keyword evidence="1" id="KW-1133">Transmembrane helix</keyword>
<keyword evidence="1" id="KW-0812">Transmembrane</keyword>
<dbReference type="SMR" id="A0A6P1E7Z0"/>
<dbReference type="InterPro" id="IPR010315">
    <property type="entry name" value="DUF915_hydro-like"/>
</dbReference>
<protein>
    <submittedName>
        <fullName evidence="2">Alpha/beta hydrolase</fullName>
    </submittedName>
</protein>
<reference evidence="2 3" key="1">
    <citation type="submission" date="2019-12" db="EMBL/GenBank/DDBJ databases">
        <title>Lactobacillus hilgardii FLUB.</title>
        <authorList>
            <person name="Gustaw K."/>
        </authorList>
    </citation>
    <scope>NUCLEOTIDE SEQUENCE [LARGE SCALE GENOMIC DNA]</scope>
    <source>
        <strain evidence="2 3">FLUB</strain>
    </source>
</reference>
<proteinExistence type="predicted"/>
<gene>
    <name evidence="2" type="ORF">GQR93_03515</name>
</gene>
<dbReference type="InterPro" id="IPR029058">
    <property type="entry name" value="AB_hydrolase_fold"/>
</dbReference>
<dbReference type="Pfam" id="PF06028">
    <property type="entry name" value="DUF915"/>
    <property type="match status" value="1"/>
</dbReference>
<evidence type="ECO:0000313" key="3">
    <source>
        <dbReference type="Proteomes" id="UP000465035"/>
    </source>
</evidence>
<name>A0A6P1E7Z0_LENHI</name>
<dbReference type="EMBL" id="CP047121">
    <property type="protein sequence ID" value="QHB51351.1"/>
    <property type="molecule type" value="Genomic_DNA"/>
</dbReference>
<keyword evidence="2" id="KW-0378">Hydrolase</keyword>
<accession>A0A6P1E7Z0</accession>
<dbReference type="Gene3D" id="3.40.50.1820">
    <property type="entry name" value="alpha/beta hydrolase"/>
    <property type="match status" value="1"/>
</dbReference>
<dbReference type="GeneID" id="69057423"/>
<dbReference type="AlphaFoldDB" id="A0A6P1E7Z0"/>
<evidence type="ECO:0000313" key="2">
    <source>
        <dbReference type="EMBL" id="QHB51351.1"/>
    </source>
</evidence>
<sequence length="308" mass="34497">MMTKRNKILITTTMIIGAVVVLVVAGILFRSPSHSQRMSQRTTLAVNHSTTPVLFVHGWGAGLRSQMPLARKAIREGYAQKGLVVYVGPSGQIQMYGRLPAHPKKSPEILVKFPNAYVGEYKEAAALHKILILLKRHYHMTQYNAIGHSMGAYALTFQAEKYGNSNQLPRLNKLALIAGPFDGILNRHKWDQPLSGKLSRLWDDYPGQNRLLANGQPKIKHPEYRVLMRNRYRFPRQAKILNIFGQVNDGSDSDGTISVPSALSLGSILKKQVASYKVRGFSGQLAKHANLETKNTRVQETIMKFLWG</sequence>
<dbReference type="GO" id="GO:0016787">
    <property type="term" value="F:hydrolase activity"/>
    <property type="evidence" value="ECO:0007669"/>
    <property type="project" value="UniProtKB-KW"/>
</dbReference>
<organism evidence="2 3">
    <name type="scientific">Lentilactobacillus hilgardii</name>
    <name type="common">Lactobacillus hilgardii</name>
    <dbReference type="NCBI Taxonomy" id="1588"/>
    <lineage>
        <taxon>Bacteria</taxon>
        <taxon>Bacillati</taxon>
        <taxon>Bacillota</taxon>
        <taxon>Bacilli</taxon>
        <taxon>Lactobacillales</taxon>
        <taxon>Lactobacillaceae</taxon>
        <taxon>Lentilactobacillus</taxon>
    </lineage>
</organism>
<dbReference type="Proteomes" id="UP000465035">
    <property type="component" value="Chromosome"/>
</dbReference>
<dbReference type="RefSeq" id="WP_003552319.1">
    <property type="nucleotide sequence ID" value="NZ_CP047121.1"/>
</dbReference>
<feature type="transmembrane region" description="Helical" evidence="1">
    <location>
        <begin position="7"/>
        <end position="29"/>
    </location>
</feature>
<dbReference type="SUPFAM" id="SSF53474">
    <property type="entry name" value="alpha/beta-Hydrolases"/>
    <property type="match status" value="1"/>
</dbReference>